<dbReference type="Pfam" id="PF11304">
    <property type="entry name" value="DUF3106"/>
    <property type="match status" value="1"/>
</dbReference>
<reference evidence="2 3" key="1">
    <citation type="submission" date="2019-01" db="EMBL/GenBank/DDBJ databases">
        <authorList>
            <person name="Chen W.-M."/>
        </authorList>
    </citation>
    <scope>NUCLEOTIDE SEQUENCE [LARGE SCALE GENOMIC DNA]</scope>
    <source>
        <strain evidence="2 3">CCP-18</strain>
    </source>
</reference>
<protein>
    <submittedName>
        <fullName evidence="2">DUF3106 domain-containing protein</fullName>
    </submittedName>
</protein>
<sequence length="246" mass="26536">MDAAGHGPRRCRRRPAEGHAAAQRLRRPRLQRVPGRKARRRSPAAGRNGNDRPMNLRWPLAAVAAVCFAFGAMAQTATAPLAPLVPSKAWAQLTPQQKQVLAPLVSQWNELGAAERDQWLALAGRYPTMQGEEQARFRTRLQEWAQMTPAQRLQARQGFQGAQKVTAAEREAKWAAYQQLPVEKRQALQERAAQRASGAAMAPAAAASAPRPGVSSLQPGQRALAAAPWAPARGLPPSAPASAAQP</sequence>
<evidence type="ECO:0000313" key="2">
    <source>
        <dbReference type="EMBL" id="RVT88330.1"/>
    </source>
</evidence>
<organism evidence="2 3">
    <name type="scientific">Inhella crocodyli</name>
    <dbReference type="NCBI Taxonomy" id="2499851"/>
    <lineage>
        <taxon>Bacteria</taxon>
        <taxon>Pseudomonadati</taxon>
        <taxon>Pseudomonadota</taxon>
        <taxon>Betaproteobacteria</taxon>
        <taxon>Burkholderiales</taxon>
        <taxon>Sphaerotilaceae</taxon>
        <taxon>Inhella</taxon>
    </lineage>
</organism>
<proteinExistence type="predicted"/>
<gene>
    <name evidence="2" type="ORF">EOD73_04915</name>
</gene>
<accession>A0A3S2UHP0</accession>
<evidence type="ECO:0000313" key="3">
    <source>
        <dbReference type="Proteomes" id="UP000288587"/>
    </source>
</evidence>
<keyword evidence="3" id="KW-1185">Reference proteome</keyword>
<dbReference type="AlphaFoldDB" id="A0A3S2UHP0"/>
<feature type="region of interest" description="Disordered" evidence="1">
    <location>
        <begin position="202"/>
        <end position="246"/>
    </location>
</feature>
<comment type="caution">
    <text evidence="2">The sequence shown here is derived from an EMBL/GenBank/DDBJ whole genome shotgun (WGS) entry which is preliminary data.</text>
</comment>
<evidence type="ECO:0000256" key="1">
    <source>
        <dbReference type="SAM" id="MobiDB-lite"/>
    </source>
</evidence>
<dbReference type="InterPro" id="IPR021455">
    <property type="entry name" value="DUF3106"/>
</dbReference>
<dbReference type="Proteomes" id="UP000288587">
    <property type="component" value="Unassembled WGS sequence"/>
</dbReference>
<dbReference type="EMBL" id="SACM01000001">
    <property type="protein sequence ID" value="RVT88330.1"/>
    <property type="molecule type" value="Genomic_DNA"/>
</dbReference>
<dbReference type="OrthoDB" id="9796567at2"/>
<feature type="compositionally biased region" description="Basic residues" evidence="1">
    <location>
        <begin position="24"/>
        <end position="42"/>
    </location>
</feature>
<name>A0A3S2UHP0_9BURK</name>
<feature type="region of interest" description="Disordered" evidence="1">
    <location>
        <begin position="1"/>
        <end position="54"/>
    </location>
</feature>